<reference evidence="12" key="1">
    <citation type="submission" date="2021-01" db="EMBL/GenBank/DDBJ databases">
        <authorList>
            <person name="Corre E."/>
            <person name="Pelletier E."/>
            <person name="Niang G."/>
            <person name="Scheremetjew M."/>
            <person name="Finn R."/>
            <person name="Kale V."/>
            <person name="Holt S."/>
            <person name="Cochrane G."/>
            <person name="Meng A."/>
            <person name="Brown T."/>
            <person name="Cohen L."/>
        </authorList>
    </citation>
    <scope>NUCLEOTIDE SEQUENCE</scope>
</reference>
<evidence type="ECO:0000256" key="2">
    <source>
        <dbReference type="ARBA" id="ARBA00022490"/>
    </source>
</evidence>
<sequence length="1146" mass="123996">MSARVGVAALPCAKDAGCNSLSTMDPLDVCIGRACLDGADDAAGPETPSTALDGWLQTSNEDGRTATPSASAIFSDTQTEVRTEGSALQQTPTQGFMSSSQDGSLGSLGDHTWASERSRRSSASGPSRNSSVTGGAGINGLPRSSRSPHRGTGGTTGGTSTPQRRGSAPATSGGVPTPPVPRSSLRTDGSKGDVALCVRLRPGCNDQPTCLLDGSNGVRLRAGVGCRADTTEMTYRCDLAWGPDTTQEQVFSQGVTPICDAVLRGYNGAVIAYGQTGSGKTHTMLGDSRGHQQGVAPRSVDTIFSELSRTPCWRVAVTVLEIYNERVRDLLAPGTANAMVDVHEVTGATGVCFQCPDALSRIVQTPEEALAALQEGMRRRETAYTDMNHNSSRSHLIFTLCITQSDTQAGATLRSRLHLVDLAGSERLKRSMATDGSASGNLSSRQIPRAPGTSPRTPRDHRRETGEINKSLSQLALVIQRLTTSGSLMVPYRDSVLTRLLAESFGGSSKTCLIITCSAHMEDREETKISLDFGKRAKLVKNTPEINLEVQNEPSEVFKALVAKEVQFLRRECDHLSSERTRLEEKRLADAKRYEQEKDEMRRMLIDAMAEAAEVQESSRQAAARCEEERTSLEGRLQEAVEALRQIKETRDTNAVDAVRLRVREEELVKSLEDKSAEVTKADAEIAELRAKLDEELSRRLREQAAMAARSEMEKTALQQHWQVAASEAWRVLQEKAPQLSQIQSTVGKSEKWSIDSALAYDSAETSSSRRRDSGSTDLGDSDKKQADAARNEAELTPLDGLLQKHKEAEASNAQLQDEIASLRHQLNGSHKDPNVKESERRRDPSLEGMPEHARRPSGSPRRHSRQGPQSGKLQSPQTPQSPRALVIEPLQLALPLHLQVLSPRPHYRPMLADQEDVVQRQVPSPRHPHRPSAEEEMSPHHHALAQPQLVLTHTQQTPPPPQQQRVLSVDNRPRSQILQDALAAMFSEAPTAPAFTTAAEDLATCGTPTSQQGSPRRSPALRSPPRSPTRMLVTRQASYGAGSSAAYGGVADTAGSLMLGSLAAARQARHTSHSVDGSVPMSKTVEELNEVGRQLRSGGVPDAMSTSFSSDGQDWTELGRAASPVDRAMAKSRLWSSPHRLGVAR</sequence>
<evidence type="ECO:0000256" key="1">
    <source>
        <dbReference type="ARBA" id="ARBA00004245"/>
    </source>
</evidence>
<feature type="binding site" evidence="8">
    <location>
        <begin position="274"/>
        <end position="281"/>
    </location>
    <ligand>
        <name>ATP</name>
        <dbReference type="ChEBI" id="CHEBI:30616"/>
    </ligand>
</feature>
<feature type="region of interest" description="Disordered" evidence="10">
    <location>
        <begin position="430"/>
        <end position="467"/>
    </location>
</feature>
<feature type="region of interest" description="Disordered" evidence="10">
    <location>
        <begin position="1096"/>
        <end position="1117"/>
    </location>
</feature>
<dbReference type="Pfam" id="PF00225">
    <property type="entry name" value="Kinesin"/>
    <property type="match status" value="2"/>
</dbReference>
<comment type="subcellular location">
    <subcellularLocation>
        <location evidence="1">Cytoplasm</location>
        <location evidence="1">Cytoskeleton</location>
    </subcellularLocation>
</comment>
<evidence type="ECO:0000256" key="5">
    <source>
        <dbReference type="ARBA" id="ARBA00022840"/>
    </source>
</evidence>
<comment type="similarity">
    <text evidence="8">Belongs to the TRAFAC class myosin-kinesin ATPase superfamily. Kinesin family.</text>
</comment>
<keyword evidence="9" id="KW-0175">Coiled coil</keyword>
<evidence type="ECO:0000256" key="7">
    <source>
        <dbReference type="ARBA" id="ARBA00023212"/>
    </source>
</evidence>
<feature type="compositionally biased region" description="Low complexity" evidence="10">
    <location>
        <begin position="158"/>
        <end position="167"/>
    </location>
</feature>
<feature type="compositionally biased region" description="Polar residues" evidence="10">
    <location>
        <begin position="434"/>
        <end position="446"/>
    </location>
</feature>
<dbReference type="InterPro" id="IPR001752">
    <property type="entry name" value="Kinesin_motor_dom"/>
</dbReference>
<dbReference type="PANTHER" id="PTHR47970">
    <property type="entry name" value="KINESIN-LIKE PROTEIN KIF11"/>
    <property type="match status" value="1"/>
</dbReference>
<evidence type="ECO:0000256" key="3">
    <source>
        <dbReference type="ARBA" id="ARBA00022701"/>
    </source>
</evidence>
<dbReference type="SMART" id="SM00129">
    <property type="entry name" value="KISc"/>
    <property type="match status" value="1"/>
</dbReference>
<dbReference type="Gene3D" id="3.40.850.10">
    <property type="entry name" value="Kinesin motor domain"/>
    <property type="match status" value="1"/>
</dbReference>
<feature type="compositionally biased region" description="Low complexity" evidence="10">
    <location>
        <begin position="1015"/>
        <end position="1030"/>
    </location>
</feature>
<dbReference type="CDD" id="cd00106">
    <property type="entry name" value="KISc"/>
    <property type="match status" value="1"/>
</dbReference>
<keyword evidence="7" id="KW-0206">Cytoskeleton</keyword>
<feature type="domain" description="Kinesin motor" evidence="11">
    <location>
        <begin position="193"/>
        <end position="540"/>
    </location>
</feature>
<keyword evidence="3" id="KW-0493">Microtubule</keyword>
<proteinExistence type="inferred from homology"/>
<feature type="compositionally biased region" description="Low complexity" evidence="10">
    <location>
        <begin position="121"/>
        <end position="131"/>
    </location>
</feature>
<feature type="compositionally biased region" description="Basic and acidic residues" evidence="10">
    <location>
        <begin position="830"/>
        <end position="855"/>
    </location>
</feature>
<feature type="compositionally biased region" description="Polar residues" evidence="10">
    <location>
        <begin position="56"/>
        <end position="97"/>
    </location>
</feature>
<evidence type="ECO:0000256" key="6">
    <source>
        <dbReference type="ARBA" id="ARBA00023175"/>
    </source>
</evidence>
<dbReference type="SUPFAM" id="SSF52540">
    <property type="entry name" value="P-loop containing nucleoside triphosphate hydrolases"/>
    <property type="match status" value="1"/>
</dbReference>
<feature type="region of interest" description="Disordered" evidence="10">
    <location>
        <begin position="43"/>
        <end position="189"/>
    </location>
</feature>
<organism evidence="12">
    <name type="scientific">Noctiluca scintillans</name>
    <name type="common">Sea sparkle</name>
    <name type="synonym">Red tide dinoflagellate</name>
    <dbReference type="NCBI Taxonomy" id="2966"/>
    <lineage>
        <taxon>Eukaryota</taxon>
        <taxon>Sar</taxon>
        <taxon>Alveolata</taxon>
        <taxon>Dinophyceae</taxon>
        <taxon>Noctilucales</taxon>
        <taxon>Noctilucaceae</taxon>
        <taxon>Noctiluca</taxon>
    </lineage>
</organism>
<dbReference type="GO" id="GO:0090307">
    <property type="term" value="P:mitotic spindle assembly"/>
    <property type="evidence" value="ECO:0007669"/>
    <property type="project" value="TreeGrafter"/>
</dbReference>
<evidence type="ECO:0000313" key="12">
    <source>
        <dbReference type="EMBL" id="CAD8846518.1"/>
    </source>
</evidence>
<dbReference type="InterPro" id="IPR036961">
    <property type="entry name" value="Kinesin_motor_dom_sf"/>
</dbReference>
<feature type="compositionally biased region" description="Low complexity" evidence="10">
    <location>
        <begin position="98"/>
        <end position="110"/>
    </location>
</feature>
<keyword evidence="4 8" id="KW-0547">Nucleotide-binding</keyword>
<dbReference type="PROSITE" id="PS50067">
    <property type="entry name" value="KINESIN_MOTOR_2"/>
    <property type="match status" value="1"/>
</dbReference>
<gene>
    <name evidence="12" type="ORF">NSCI0253_LOCUS20868</name>
</gene>
<dbReference type="PRINTS" id="PR00380">
    <property type="entry name" value="KINESINHEAVY"/>
</dbReference>
<dbReference type="InterPro" id="IPR027417">
    <property type="entry name" value="P-loop_NTPase"/>
</dbReference>
<dbReference type="GO" id="GO:0008574">
    <property type="term" value="F:plus-end-directed microtubule motor activity"/>
    <property type="evidence" value="ECO:0007669"/>
    <property type="project" value="TreeGrafter"/>
</dbReference>
<keyword evidence="2" id="KW-0963">Cytoplasm</keyword>
<feature type="region of interest" description="Disordered" evidence="10">
    <location>
        <begin position="917"/>
        <end position="942"/>
    </location>
</feature>
<dbReference type="InterPro" id="IPR047149">
    <property type="entry name" value="KIF11-like"/>
</dbReference>
<dbReference type="GO" id="GO:0005524">
    <property type="term" value="F:ATP binding"/>
    <property type="evidence" value="ECO:0007669"/>
    <property type="project" value="UniProtKB-UniRule"/>
</dbReference>
<dbReference type="PANTHER" id="PTHR47970:SF12">
    <property type="entry name" value="KINESIN FAMILY MEMBER 11"/>
    <property type="match status" value="1"/>
</dbReference>
<dbReference type="GO" id="GO:0051231">
    <property type="term" value="P:spindle elongation"/>
    <property type="evidence" value="ECO:0007669"/>
    <property type="project" value="TreeGrafter"/>
</dbReference>
<feature type="region of interest" description="Disordered" evidence="10">
    <location>
        <begin position="1005"/>
        <end position="1030"/>
    </location>
</feature>
<evidence type="ECO:0000259" key="11">
    <source>
        <dbReference type="PROSITE" id="PS50067"/>
    </source>
</evidence>
<evidence type="ECO:0000256" key="8">
    <source>
        <dbReference type="PROSITE-ProRule" id="PRU00283"/>
    </source>
</evidence>
<accession>A0A7S1A8X9</accession>
<dbReference type="PROSITE" id="PS00411">
    <property type="entry name" value="KINESIN_MOTOR_1"/>
    <property type="match status" value="1"/>
</dbReference>
<keyword evidence="6 8" id="KW-0505">Motor protein</keyword>
<protein>
    <recommendedName>
        <fullName evidence="11">Kinesin motor domain-containing protein</fullName>
    </recommendedName>
</protein>
<dbReference type="GO" id="GO:0007018">
    <property type="term" value="P:microtubule-based movement"/>
    <property type="evidence" value="ECO:0007669"/>
    <property type="project" value="InterPro"/>
</dbReference>
<feature type="compositionally biased region" description="Polar residues" evidence="10">
    <location>
        <begin position="870"/>
        <end position="881"/>
    </location>
</feature>
<dbReference type="GO" id="GO:0005876">
    <property type="term" value="C:spindle microtubule"/>
    <property type="evidence" value="ECO:0007669"/>
    <property type="project" value="TreeGrafter"/>
</dbReference>
<name>A0A7S1A8X9_NOCSC</name>
<evidence type="ECO:0000256" key="9">
    <source>
        <dbReference type="SAM" id="Coils"/>
    </source>
</evidence>
<dbReference type="GO" id="GO:0072686">
    <property type="term" value="C:mitotic spindle"/>
    <property type="evidence" value="ECO:0007669"/>
    <property type="project" value="TreeGrafter"/>
</dbReference>
<dbReference type="AlphaFoldDB" id="A0A7S1A8X9"/>
<evidence type="ECO:0000256" key="10">
    <source>
        <dbReference type="SAM" id="MobiDB-lite"/>
    </source>
</evidence>
<feature type="compositionally biased region" description="Basic and acidic residues" evidence="10">
    <location>
        <begin position="768"/>
        <end position="791"/>
    </location>
</feature>
<dbReference type="InterPro" id="IPR019821">
    <property type="entry name" value="Kinesin_motor_CS"/>
</dbReference>
<dbReference type="GO" id="GO:0008017">
    <property type="term" value="F:microtubule binding"/>
    <property type="evidence" value="ECO:0007669"/>
    <property type="project" value="InterPro"/>
</dbReference>
<feature type="region of interest" description="Disordered" evidence="10">
    <location>
        <begin position="761"/>
        <end position="791"/>
    </location>
</feature>
<feature type="compositionally biased region" description="Polar residues" evidence="10">
    <location>
        <begin position="1105"/>
        <end position="1114"/>
    </location>
</feature>
<feature type="coiled-coil region" evidence="9">
    <location>
        <begin position="566"/>
        <end position="699"/>
    </location>
</feature>
<dbReference type="EMBL" id="HBFQ01029575">
    <property type="protein sequence ID" value="CAD8846518.1"/>
    <property type="molecule type" value="Transcribed_RNA"/>
</dbReference>
<keyword evidence="5 8" id="KW-0067">ATP-binding</keyword>
<feature type="region of interest" description="Disordered" evidence="10">
    <location>
        <begin position="825"/>
        <end position="881"/>
    </location>
</feature>
<evidence type="ECO:0000256" key="4">
    <source>
        <dbReference type="ARBA" id="ARBA00022741"/>
    </source>
</evidence>
<feature type="compositionally biased region" description="Basic and acidic residues" evidence="10">
    <location>
        <begin position="457"/>
        <end position="467"/>
    </location>
</feature>